<dbReference type="Proteomes" id="UP000189981">
    <property type="component" value="Unassembled WGS sequence"/>
</dbReference>
<dbReference type="EMBL" id="FUYR01000003">
    <property type="protein sequence ID" value="SKB80926.1"/>
    <property type="molecule type" value="Genomic_DNA"/>
</dbReference>
<accession>A0A1T5EAL7</accession>
<keyword evidence="2" id="KW-1185">Reference proteome</keyword>
<evidence type="ECO:0000313" key="2">
    <source>
        <dbReference type="Proteomes" id="UP000189981"/>
    </source>
</evidence>
<reference evidence="2" key="1">
    <citation type="submission" date="2017-02" db="EMBL/GenBank/DDBJ databases">
        <authorList>
            <person name="Varghese N."/>
            <person name="Submissions S."/>
        </authorList>
    </citation>
    <scope>NUCLEOTIDE SEQUENCE [LARGE SCALE GENOMIC DNA]</scope>
    <source>
        <strain evidence="2">DSM 22385</strain>
    </source>
</reference>
<sequence>MFDIYLTETGHSGLFSAKTVHTTVGSLSFRYSGPHSLVVVSLDVEPSLNLRPIAYELLDSLHRYAFDNDCSINFRCPKAKAINDQQIAQELMQLSLLQAVAA</sequence>
<dbReference type="AlphaFoldDB" id="A0A1T5EAL7"/>
<name>A0A1T5EAL7_9SPHI</name>
<gene>
    <name evidence="1" type="ORF">SAMN05661099_2833</name>
</gene>
<protein>
    <submittedName>
        <fullName evidence="1">Uncharacterized protein</fullName>
    </submittedName>
</protein>
<organism evidence="1 2">
    <name type="scientific">Daejeonella lutea</name>
    <dbReference type="NCBI Taxonomy" id="572036"/>
    <lineage>
        <taxon>Bacteria</taxon>
        <taxon>Pseudomonadati</taxon>
        <taxon>Bacteroidota</taxon>
        <taxon>Sphingobacteriia</taxon>
        <taxon>Sphingobacteriales</taxon>
        <taxon>Sphingobacteriaceae</taxon>
        <taxon>Daejeonella</taxon>
    </lineage>
</organism>
<evidence type="ECO:0000313" key="1">
    <source>
        <dbReference type="EMBL" id="SKB80926.1"/>
    </source>
</evidence>
<proteinExistence type="predicted"/>
<dbReference type="RefSeq" id="WP_139377488.1">
    <property type="nucleotide sequence ID" value="NZ_FUYR01000003.1"/>
</dbReference>